<reference evidence="2 3" key="1">
    <citation type="submission" date="2019-06" db="EMBL/GenBank/DDBJ databases">
        <title>Whole genome shotgun sequence of Paenarthrobacter aurescens NBRC 12136.</title>
        <authorList>
            <person name="Hosoyama A."/>
            <person name="Uohara A."/>
            <person name="Ohji S."/>
            <person name="Ichikawa N."/>
        </authorList>
    </citation>
    <scope>NUCLEOTIDE SEQUENCE [LARGE SCALE GENOMIC DNA]</scope>
    <source>
        <strain evidence="2 3">NBRC 12136</strain>
    </source>
</reference>
<dbReference type="InterPro" id="IPR002059">
    <property type="entry name" value="CSP_DNA-bd"/>
</dbReference>
<dbReference type="RefSeq" id="WP_141285757.1">
    <property type="nucleotide sequence ID" value="NZ_BAAAWK010000001.1"/>
</dbReference>
<evidence type="ECO:0000313" key="3">
    <source>
        <dbReference type="Proteomes" id="UP000317715"/>
    </source>
</evidence>
<dbReference type="Pfam" id="PF00313">
    <property type="entry name" value="CSD"/>
    <property type="match status" value="1"/>
</dbReference>
<dbReference type="PROSITE" id="PS51857">
    <property type="entry name" value="CSD_2"/>
    <property type="match status" value="1"/>
</dbReference>
<feature type="domain" description="CSD" evidence="1">
    <location>
        <begin position="2"/>
        <end position="70"/>
    </location>
</feature>
<dbReference type="InterPro" id="IPR012156">
    <property type="entry name" value="Cold_shock_CspA"/>
</dbReference>
<comment type="caution">
    <text evidence="2">The sequence shown here is derived from an EMBL/GenBank/DDBJ whole genome shotgun (WGS) entry which is preliminary data.</text>
</comment>
<evidence type="ECO:0000259" key="1">
    <source>
        <dbReference type="PROSITE" id="PS51857"/>
    </source>
</evidence>
<protein>
    <recommendedName>
        <fullName evidence="1">CSD domain-containing protein</fullName>
    </recommendedName>
</protein>
<dbReference type="SUPFAM" id="SSF50249">
    <property type="entry name" value="Nucleic acid-binding proteins"/>
    <property type="match status" value="1"/>
</dbReference>
<proteinExistence type="predicted"/>
<organism evidence="2 3">
    <name type="scientific">Paenarthrobacter aurescens</name>
    <name type="common">Arthrobacter aurescens</name>
    <dbReference type="NCBI Taxonomy" id="43663"/>
    <lineage>
        <taxon>Bacteria</taxon>
        <taxon>Bacillati</taxon>
        <taxon>Actinomycetota</taxon>
        <taxon>Actinomycetes</taxon>
        <taxon>Micrococcales</taxon>
        <taxon>Micrococcaceae</taxon>
        <taxon>Paenarthrobacter</taxon>
    </lineage>
</organism>
<dbReference type="AlphaFoldDB" id="A0A4Y3NPQ5"/>
<dbReference type="GO" id="GO:0003676">
    <property type="term" value="F:nucleic acid binding"/>
    <property type="evidence" value="ECO:0007669"/>
    <property type="project" value="InterPro"/>
</dbReference>
<evidence type="ECO:0000313" key="2">
    <source>
        <dbReference type="EMBL" id="GEB20739.1"/>
    </source>
</evidence>
<dbReference type="GeneID" id="97299892"/>
<dbReference type="Gene3D" id="2.40.50.140">
    <property type="entry name" value="Nucleic acid-binding proteins"/>
    <property type="match status" value="1"/>
</dbReference>
<dbReference type="PIRSF" id="PIRSF002599">
    <property type="entry name" value="Cold_shock_A"/>
    <property type="match status" value="1"/>
</dbReference>
<accession>A0A4Y3NPQ5</accession>
<dbReference type="InterPro" id="IPR012340">
    <property type="entry name" value="NA-bd_OB-fold"/>
</dbReference>
<dbReference type="Proteomes" id="UP000317715">
    <property type="component" value="Unassembled WGS sequence"/>
</dbReference>
<dbReference type="OrthoDB" id="5195005at2"/>
<gene>
    <name evidence="2" type="ORF">AAU01_34940</name>
</gene>
<name>A0A4Y3NPQ5_PAEAU</name>
<dbReference type="EMBL" id="BJMD01000025">
    <property type="protein sequence ID" value="GEB20739.1"/>
    <property type="molecule type" value="Genomic_DNA"/>
</dbReference>
<keyword evidence="3" id="KW-1185">Reference proteome</keyword>
<sequence length="77" mass="8489">MESQGVVRFWNDEHGWGVIDSPLTSGGCWAHFSVVEVAGYRSLTPGEEVELEWEAVEQDGYGFSAVSVRTAESENHS</sequence>